<proteinExistence type="predicted"/>
<name>A0AAE1DZ58_9GAST</name>
<comment type="caution">
    <text evidence="1">The sequence shown here is derived from an EMBL/GenBank/DDBJ whole genome shotgun (WGS) entry which is preliminary data.</text>
</comment>
<reference evidence="1" key="1">
    <citation type="journal article" date="2023" name="G3 (Bethesda)">
        <title>A reference genome for the long-term kleptoplast-retaining sea slug Elysia crispata morphotype clarki.</title>
        <authorList>
            <person name="Eastman K.E."/>
            <person name="Pendleton A.L."/>
            <person name="Shaikh M.A."/>
            <person name="Suttiyut T."/>
            <person name="Ogas R."/>
            <person name="Tomko P."/>
            <person name="Gavelis G."/>
            <person name="Widhalm J.R."/>
            <person name="Wisecaver J.H."/>
        </authorList>
    </citation>
    <scope>NUCLEOTIDE SEQUENCE</scope>
    <source>
        <strain evidence="1">ECLA1</strain>
    </source>
</reference>
<organism evidence="1 2">
    <name type="scientific">Elysia crispata</name>
    <name type="common">lettuce slug</name>
    <dbReference type="NCBI Taxonomy" id="231223"/>
    <lineage>
        <taxon>Eukaryota</taxon>
        <taxon>Metazoa</taxon>
        <taxon>Spiralia</taxon>
        <taxon>Lophotrochozoa</taxon>
        <taxon>Mollusca</taxon>
        <taxon>Gastropoda</taxon>
        <taxon>Heterobranchia</taxon>
        <taxon>Euthyneura</taxon>
        <taxon>Panpulmonata</taxon>
        <taxon>Sacoglossa</taxon>
        <taxon>Placobranchoidea</taxon>
        <taxon>Plakobranchidae</taxon>
        <taxon>Elysia</taxon>
    </lineage>
</organism>
<sequence>MMKTAISLKAEDECRGCRSRKLMSRVLTLGMCVEQSGQYSHSRTANHKKFPLVYIQLVFIVSTYFQTVRNNNINTYTPRLHTEEGLTTLITKSPCHTAETFHAVGT</sequence>
<protein>
    <submittedName>
        <fullName evidence="1">Uncharacterized protein</fullName>
    </submittedName>
</protein>
<gene>
    <name evidence="1" type="ORF">RRG08_025068</name>
</gene>
<dbReference type="EMBL" id="JAWDGP010001769">
    <property type="protein sequence ID" value="KAK3788339.1"/>
    <property type="molecule type" value="Genomic_DNA"/>
</dbReference>
<dbReference type="AlphaFoldDB" id="A0AAE1DZ58"/>
<accession>A0AAE1DZ58</accession>
<evidence type="ECO:0000313" key="1">
    <source>
        <dbReference type="EMBL" id="KAK3788339.1"/>
    </source>
</evidence>
<keyword evidence="2" id="KW-1185">Reference proteome</keyword>
<evidence type="ECO:0000313" key="2">
    <source>
        <dbReference type="Proteomes" id="UP001283361"/>
    </source>
</evidence>
<dbReference type="Proteomes" id="UP001283361">
    <property type="component" value="Unassembled WGS sequence"/>
</dbReference>